<evidence type="ECO:0000313" key="1">
    <source>
        <dbReference type="EMBL" id="GBM13885.1"/>
    </source>
</evidence>
<gene>
    <name evidence="1" type="ORF">AVEN_214507_1</name>
</gene>
<sequence>MSQNCSLWQFSASASKTPQINDCTSSCFRPCIVDMKSCITVRCSQKVSCSSAVCRGSLTCVLLMVSHGRSRLNWAGDHLSWVQQQWGYCVPYR</sequence>
<reference evidence="1 2" key="1">
    <citation type="journal article" date="2019" name="Sci. Rep.">
        <title>Orb-weaving spider Araneus ventricosus genome elucidates the spidroin gene catalogue.</title>
        <authorList>
            <person name="Kono N."/>
            <person name="Nakamura H."/>
            <person name="Ohtoshi R."/>
            <person name="Moran D.A.P."/>
            <person name="Shinohara A."/>
            <person name="Yoshida Y."/>
            <person name="Fujiwara M."/>
            <person name="Mori M."/>
            <person name="Tomita M."/>
            <person name="Arakawa K."/>
        </authorList>
    </citation>
    <scope>NUCLEOTIDE SEQUENCE [LARGE SCALE GENOMIC DNA]</scope>
</reference>
<organism evidence="1 2">
    <name type="scientific">Araneus ventricosus</name>
    <name type="common">Orbweaver spider</name>
    <name type="synonym">Epeira ventricosa</name>
    <dbReference type="NCBI Taxonomy" id="182803"/>
    <lineage>
        <taxon>Eukaryota</taxon>
        <taxon>Metazoa</taxon>
        <taxon>Ecdysozoa</taxon>
        <taxon>Arthropoda</taxon>
        <taxon>Chelicerata</taxon>
        <taxon>Arachnida</taxon>
        <taxon>Araneae</taxon>
        <taxon>Araneomorphae</taxon>
        <taxon>Entelegynae</taxon>
        <taxon>Araneoidea</taxon>
        <taxon>Araneidae</taxon>
        <taxon>Araneus</taxon>
    </lineage>
</organism>
<dbReference type="AlphaFoldDB" id="A0A4Y2DEC2"/>
<comment type="caution">
    <text evidence="1">The sequence shown here is derived from an EMBL/GenBank/DDBJ whole genome shotgun (WGS) entry which is preliminary data.</text>
</comment>
<accession>A0A4Y2DEC2</accession>
<protein>
    <submittedName>
        <fullName evidence="1">Uncharacterized protein</fullName>
    </submittedName>
</protein>
<proteinExistence type="predicted"/>
<dbReference type="EMBL" id="BGPR01089080">
    <property type="protein sequence ID" value="GBM13885.1"/>
    <property type="molecule type" value="Genomic_DNA"/>
</dbReference>
<name>A0A4Y2DEC2_ARAVE</name>
<dbReference type="Proteomes" id="UP000499080">
    <property type="component" value="Unassembled WGS sequence"/>
</dbReference>
<keyword evidence="2" id="KW-1185">Reference proteome</keyword>
<evidence type="ECO:0000313" key="2">
    <source>
        <dbReference type="Proteomes" id="UP000499080"/>
    </source>
</evidence>